<proteinExistence type="predicted"/>
<protein>
    <recommendedName>
        <fullName evidence="5">Spore-associated protein A</fullName>
    </recommendedName>
</protein>
<evidence type="ECO:0000256" key="2">
    <source>
        <dbReference type="SAM" id="SignalP"/>
    </source>
</evidence>
<accession>A0A927M163</accession>
<feature type="signal peptide" evidence="2">
    <location>
        <begin position="1"/>
        <end position="25"/>
    </location>
</feature>
<dbReference type="EMBL" id="JADBEB010000001">
    <property type="protein sequence ID" value="MBE1484826.1"/>
    <property type="molecule type" value="Genomic_DNA"/>
</dbReference>
<dbReference type="RefSeq" id="WP_192765125.1">
    <property type="nucleotide sequence ID" value="NZ_JADBEB010000001.1"/>
</dbReference>
<dbReference type="Proteomes" id="UP000649753">
    <property type="component" value="Unassembled WGS sequence"/>
</dbReference>
<feature type="region of interest" description="Disordered" evidence="1">
    <location>
        <begin position="143"/>
        <end position="163"/>
    </location>
</feature>
<keyword evidence="4" id="KW-1185">Reference proteome</keyword>
<name>A0A927M163_9ACTN</name>
<reference evidence="3" key="1">
    <citation type="submission" date="2020-10" db="EMBL/GenBank/DDBJ databases">
        <title>Sequencing the genomes of 1000 actinobacteria strains.</title>
        <authorList>
            <person name="Klenk H.-P."/>
        </authorList>
    </citation>
    <scope>NUCLEOTIDE SEQUENCE</scope>
    <source>
        <strain evidence="3">DSM 46832</strain>
    </source>
</reference>
<organism evidence="3 4">
    <name type="scientific">Plantactinospora soyae</name>
    <dbReference type="NCBI Taxonomy" id="1544732"/>
    <lineage>
        <taxon>Bacteria</taxon>
        <taxon>Bacillati</taxon>
        <taxon>Actinomycetota</taxon>
        <taxon>Actinomycetes</taxon>
        <taxon>Micromonosporales</taxon>
        <taxon>Micromonosporaceae</taxon>
        <taxon>Plantactinospora</taxon>
    </lineage>
</organism>
<evidence type="ECO:0000313" key="4">
    <source>
        <dbReference type="Proteomes" id="UP000649753"/>
    </source>
</evidence>
<evidence type="ECO:0000313" key="3">
    <source>
        <dbReference type="EMBL" id="MBE1484826.1"/>
    </source>
</evidence>
<dbReference type="AlphaFoldDB" id="A0A927M163"/>
<keyword evidence="2" id="KW-0732">Signal</keyword>
<comment type="caution">
    <text evidence="3">The sequence shown here is derived from an EMBL/GenBank/DDBJ whole genome shotgun (WGS) entry which is preliminary data.</text>
</comment>
<gene>
    <name evidence="3" type="ORF">H4W31_000464</name>
</gene>
<evidence type="ECO:0000256" key="1">
    <source>
        <dbReference type="SAM" id="MobiDB-lite"/>
    </source>
</evidence>
<evidence type="ECO:0008006" key="5">
    <source>
        <dbReference type="Google" id="ProtNLM"/>
    </source>
</evidence>
<feature type="chain" id="PRO_5039435023" description="Spore-associated protein A" evidence="2">
    <location>
        <begin position="26"/>
        <end position="163"/>
    </location>
</feature>
<sequence length="163" mass="17205">MKRLLATLGVVLVAAVAGAVASAPAASAHEVCSGTRIDTYNVRTSGAGTGGTHYATIRLYYSSANGGTNCASLEKVRWHDGTTRNDMYLEIGLCDYSGCPRPSVLVSNHSPNGYLYYAGPVSMRSAAKRCVYLSAHMYSSRDHSGTRASRTVRGVHGPGCPDD</sequence>